<dbReference type="Proteomes" id="UP001245184">
    <property type="component" value="Unassembled WGS sequence"/>
</dbReference>
<dbReference type="InterPro" id="IPR036874">
    <property type="entry name" value="Carbonic_anhydrase_sf"/>
</dbReference>
<organism evidence="2 3">
    <name type="scientific">Paraburkholderia graminis</name>
    <dbReference type="NCBI Taxonomy" id="60548"/>
    <lineage>
        <taxon>Bacteria</taxon>
        <taxon>Pseudomonadati</taxon>
        <taxon>Pseudomonadota</taxon>
        <taxon>Betaproteobacteria</taxon>
        <taxon>Burkholderiales</taxon>
        <taxon>Burkholderiaceae</taxon>
        <taxon>Paraburkholderia</taxon>
    </lineage>
</organism>
<gene>
    <name evidence="2" type="ORF">QF025_002383</name>
</gene>
<comment type="similarity">
    <text evidence="1">Belongs to the beta-class carbonic anhydrase family.</text>
</comment>
<dbReference type="GO" id="GO:0004089">
    <property type="term" value="F:carbonate dehydratase activity"/>
    <property type="evidence" value="ECO:0007669"/>
    <property type="project" value="UniProtKB-ARBA"/>
</dbReference>
<dbReference type="InterPro" id="IPR001765">
    <property type="entry name" value="Carbonic_anhydrase"/>
</dbReference>
<name>A0ABD5CED7_9BURK</name>
<dbReference type="Pfam" id="PF00484">
    <property type="entry name" value="Pro_CA"/>
    <property type="match status" value="1"/>
</dbReference>
<evidence type="ECO:0000313" key="3">
    <source>
        <dbReference type="Proteomes" id="UP001245184"/>
    </source>
</evidence>
<dbReference type="AlphaFoldDB" id="A0ABD5CED7"/>
<accession>A0ABD5CED7</accession>
<comment type="caution">
    <text evidence="2">The sequence shown here is derived from an EMBL/GenBank/DDBJ whole genome shotgun (WGS) entry which is preliminary data.</text>
</comment>
<sequence length="68" mass="7468">MERCWFAVGSMCVPDAVVMVRENVIAQLANIKTRPSVRLALEQEHLALHGWVYNIETGSIDALDGANG</sequence>
<evidence type="ECO:0000313" key="2">
    <source>
        <dbReference type="EMBL" id="MDR6203663.1"/>
    </source>
</evidence>
<reference evidence="2 3" key="1">
    <citation type="submission" date="2023-08" db="EMBL/GenBank/DDBJ databases">
        <title>Genome sequencing of plant associated microbes to promote plant fitness in Sorghum bicolor and Oryza sativa.</title>
        <authorList>
            <person name="Coleman-Derr D."/>
        </authorList>
    </citation>
    <scope>NUCLEOTIDE SEQUENCE [LARGE SCALE GENOMIC DNA]</scope>
    <source>
        <strain evidence="2 3">SLBN-33</strain>
    </source>
</reference>
<dbReference type="SUPFAM" id="SSF53056">
    <property type="entry name" value="beta-carbonic anhydrase, cab"/>
    <property type="match status" value="1"/>
</dbReference>
<evidence type="ECO:0000256" key="1">
    <source>
        <dbReference type="ARBA" id="ARBA00006217"/>
    </source>
</evidence>
<dbReference type="Gene3D" id="3.40.1050.10">
    <property type="entry name" value="Carbonic anhydrase"/>
    <property type="match status" value="1"/>
</dbReference>
<dbReference type="SMART" id="SM00947">
    <property type="entry name" value="Pro_CA"/>
    <property type="match status" value="1"/>
</dbReference>
<protein>
    <submittedName>
        <fullName evidence="2">Carbonic anhydrase</fullName>
    </submittedName>
</protein>
<dbReference type="EMBL" id="JAVIZN010000002">
    <property type="protein sequence ID" value="MDR6203663.1"/>
    <property type="molecule type" value="Genomic_DNA"/>
</dbReference>
<proteinExistence type="inferred from homology"/>